<reference evidence="2 3" key="1">
    <citation type="submission" date="2023-08" db="EMBL/GenBank/DDBJ databases">
        <title>Mesonia sp. MT50, isolated from deep-sea sediment of the Mariana Trench.</title>
        <authorList>
            <person name="Fu H."/>
        </authorList>
    </citation>
    <scope>NUCLEOTIDE SEQUENCE [LARGE SCALE GENOMIC DNA]</scope>
    <source>
        <strain evidence="2 3">MT50</strain>
    </source>
</reference>
<gene>
    <name evidence="2" type="ORF">RBU60_11815</name>
</gene>
<accession>A0ABU1A5J8</accession>
<evidence type="ECO:0000256" key="1">
    <source>
        <dbReference type="SAM" id="MobiDB-lite"/>
    </source>
</evidence>
<comment type="caution">
    <text evidence="2">The sequence shown here is derived from an EMBL/GenBank/DDBJ whole genome shotgun (WGS) entry which is preliminary data.</text>
</comment>
<keyword evidence="3" id="KW-1185">Reference proteome</keyword>
<protein>
    <submittedName>
        <fullName evidence="2">Uncharacterized protein</fullName>
    </submittedName>
</protein>
<evidence type="ECO:0000313" key="2">
    <source>
        <dbReference type="EMBL" id="MDQ7918264.1"/>
    </source>
</evidence>
<sequence>MNNTQKIFIGILILGASNSCTPERIPETFSAGDNIGNESPQDPNTTPDTGDDQSQEPDNEKDG</sequence>
<dbReference type="Proteomes" id="UP001230915">
    <property type="component" value="Unassembled WGS sequence"/>
</dbReference>
<proteinExistence type="predicted"/>
<organism evidence="2 3">
    <name type="scientific">Mesonia profundi</name>
    <dbReference type="NCBI Taxonomy" id="3070998"/>
    <lineage>
        <taxon>Bacteria</taxon>
        <taxon>Pseudomonadati</taxon>
        <taxon>Bacteroidota</taxon>
        <taxon>Flavobacteriia</taxon>
        <taxon>Flavobacteriales</taxon>
        <taxon>Flavobacteriaceae</taxon>
        <taxon>Mesonia</taxon>
    </lineage>
</organism>
<feature type="region of interest" description="Disordered" evidence="1">
    <location>
        <begin position="20"/>
        <end position="63"/>
    </location>
</feature>
<dbReference type="RefSeq" id="WP_308865258.1">
    <property type="nucleotide sequence ID" value="NZ_JAVHUL010000036.1"/>
</dbReference>
<evidence type="ECO:0000313" key="3">
    <source>
        <dbReference type="Proteomes" id="UP001230915"/>
    </source>
</evidence>
<name>A0ABU1A5J8_9FLAO</name>
<feature type="compositionally biased region" description="Polar residues" evidence="1">
    <location>
        <begin position="36"/>
        <end position="48"/>
    </location>
</feature>
<dbReference type="EMBL" id="JAVHUL010000036">
    <property type="protein sequence ID" value="MDQ7918264.1"/>
    <property type="molecule type" value="Genomic_DNA"/>
</dbReference>